<reference evidence="1 2" key="1">
    <citation type="submission" date="2023-07" db="EMBL/GenBank/DDBJ databases">
        <title>Sorghum-associated microbial communities from plants grown in Nebraska, USA.</title>
        <authorList>
            <person name="Schachtman D."/>
        </authorList>
    </citation>
    <scope>NUCLEOTIDE SEQUENCE [LARGE SCALE GENOMIC DNA]</scope>
    <source>
        <strain evidence="1 2">3773</strain>
    </source>
</reference>
<sequence length="154" mass="17787">MKKTIVLLILTVFVLNACKSKSKVAEIPKIEIVEPTSVDKAKKDKAYALGKRVLMTCNTSKFKPFSKSEATESVIQNTTLERLTSTCRKYRIKYGDFKDIKLAQVIHNVNEDSYVFRYKAEYQRTFVTKELRVTINNENKVSAIKSTDWTDEYK</sequence>
<accession>A0ABU1TNK2</accession>
<dbReference type="EMBL" id="JAVDVI010000005">
    <property type="protein sequence ID" value="MDR6967546.1"/>
    <property type="molecule type" value="Genomic_DNA"/>
</dbReference>
<proteinExistence type="predicted"/>
<dbReference type="Proteomes" id="UP001255185">
    <property type="component" value="Unassembled WGS sequence"/>
</dbReference>
<protein>
    <submittedName>
        <fullName evidence="1">Uncharacterized protein YcfL</fullName>
    </submittedName>
</protein>
<gene>
    <name evidence="1" type="ORF">J2X31_001557</name>
</gene>
<name>A0ABU1TNK2_9FLAO</name>
<evidence type="ECO:0000313" key="1">
    <source>
        <dbReference type="EMBL" id="MDR6967546.1"/>
    </source>
</evidence>
<evidence type="ECO:0000313" key="2">
    <source>
        <dbReference type="Proteomes" id="UP001255185"/>
    </source>
</evidence>
<keyword evidence="2" id="KW-1185">Reference proteome</keyword>
<dbReference type="RefSeq" id="WP_310025733.1">
    <property type="nucleotide sequence ID" value="NZ_JAVDVI010000005.1"/>
</dbReference>
<organism evidence="1 2">
    <name type="scientific">Flavobacterium arsenatis</name>
    <dbReference type="NCBI Taxonomy" id="1484332"/>
    <lineage>
        <taxon>Bacteria</taxon>
        <taxon>Pseudomonadati</taxon>
        <taxon>Bacteroidota</taxon>
        <taxon>Flavobacteriia</taxon>
        <taxon>Flavobacteriales</taxon>
        <taxon>Flavobacteriaceae</taxon>
        <taxon>Flavobacterium</taxon>
    </lineage>
</organism>
<comment type="caution">
    <text evidence="1">The sequence shown here is derived from an EMBL/GenBank/DDBJ whole genome shotgun (WGS) entry which is preliminary data.</text>
</comment>